<keyword evidence="2" id="KW-0560">Oxidoreductase</keyword>
<dbReference type="PANTHER" id="PTHR47951">
    <property type="entry name" value="OS08G0547900 PROTEIN"/>
    <property type="match status" value="1"/>
</dbReference>
<evidence type="ECO:0000313" key="3">
    <source>
        <dbReference type="Proteomes" id="UP000265566"/>
    </source>
</evidence>
<dbReference type="GO" id="GO:0020037">
    <property type="term" value="F:heme binding"/>
    <property type="evidence" value="ECO:0007669"/>
    <property type="project" value="InterPro"/>
</dbReference>
<keyword evidence="1" id="KW-0472">Membrane</keyword>
<dbReference type="Proteomes" id="UP000265566">
    <property type="component" value="Chromosome 4"/>
</dbReference>
<keyword evidence="2" id="KW-0503">Monooxygenase</keyword>
<dbReference type="InterPro" id="IPR001128">
    <property type="entry name" value="Cyt_P450"/>
</dbReference>
<dbReference type="EC" id="1.14.14.102" evidence="2"/>
<dbReference type="Pfam" id="PF00067">
    <property type="entry name" value="p450"/>
    <property type="match status" value="1"/>
</dbReference>
<evidence type="ECO:0000256" key="1">
    <source>
        <dbReference type="SAM" id="Phobius"/>
    </source>
</evidence>
<proteinExistence type="predicted"/>
<dbReference type="InterPro" id="IPR036396">
    <property type="entry name" value="Cyt_P450_sf"/>
</dbReference>
<dbReference type="GO" id="GO:0005506">
    <property type="term" value="F:iron ion binding"/>
    <property type="evidence" value="ECO:0007669"/>
    <property type="project" value="InterPro"/>
</dbReference>
<organism evidence="2 3">
    <name type="scientific">Medicago truncatula</name>
    <name type="common">Barrel medic</name>
    <name type="synonym">Medicago tribuloides</name>
    <dbReference type="NCBI Taxonomy" id="3880"/>
    <lineage>
        <taxon>Eukaryota</taxon>
        <taxon>Viridiplantae</taxon>
        <taxon>Streptophyta</taxon>
        <taxon>Embryophyta</taxon>
        <taxon>Tracheophyta</taxon>
        <taxon>Spermatophyta</taxon>
        <taxon>Magnoliopsida</taxon>
        <taxon>eudicotyledons</taxon>
        <taxon>Gunneridae</taxon>
        <taxon>Pentapetalae</taxon>
        <taxon>rosids</taxon>
        <taxon>fabids</taxon>
        <taxon>Fabales</taxon>
        <taxon>Fabaceae</taxon>
        <taxon>Papilionoideae</taxon>
        <taxon>50 kb inversion clade</taxon>
        <taxon>NPAAA clade</taxon>
        <taxon>Hologalegina</taxon>
        <taxon>IRL clade</taxon>
        <taxon>Trifolieae</taxon>
        <taxon>Medicago</taxon>
    </lineage>
</organism>
<accession>A0A396IK45</accession>
<dbReference type="EMBL" id="PSQE01000004">
    <property type="protein sequence ID" value="RHN63317.1"/>
    <property type="molecule type" value="Genomic_DNA"/>
</dbReference>
<dbReference type="Gramene" id="rna26003">
    <property type="protein sequence ID" value="RHN63317.1"/>
    <property type="gene ID" value="gene26003"/>
</dbReference>
<protein>
    <submittedName>
        <fullName evidence="2">Putative N-methylcoclaurine 3'-monooxygenase</fullName>
        <ecNumber evidence="2">1.14.14.102</ecNumber>
    </submittedName>
</protein>
<dbReference type="AlphaFoldDB" id="A0A396IK45"/>
<comment type="caution">
    <text evidence="2">The sequence shown here is derived from an EMBL/GenBank/DDBJ whole genome shotgun (WGS) entry which is preliminary data.</text>
</comment>
<dbReference type="PANTHER" id="PTHR47951:SF3">
    <property type="entry name" value="CYTOCHROME P450, FAMILY 706, SUBFAMILY A, POLYPEPTIDE 4"/>
    <property type="match status" value="1"/>
</dbReference>
<feature type="transmembrane region" description="Helical" evidence="1">
    <location>
        <begin position="24"/>
        <end position="43"/>
    </location>
</feature>
<dbReference type="Gene3D" id="1.10.630.10">
    <property type="entry name" value="Cytochrome P450"/>
    <property type="match status" value="1"/>
</dbReference>
<reference evidence="3" key="1">
    <citation type="journal article" date="2018" name="Nat. Plants">
        <title>Whole-genome landscape of Medicago truncatula symbiotic genes.</title>
        <authorList>
            <person name="Pecrix Y."/>
            <person name="Staton S.E."/>
            <person name="Sallet E."/>
            <person name="Lelandais-Briere C."/>
            <person name="Moreau S."/>
            <person name="Carrere S."/>
            <person name="Blein T."/>
            <person name="Jardinaud M.F."/>
            <person name="Latrasse D."/>
            <person name="Zouine M."/>
            <person name="Zahm M."/>
            <person name="Kreplak J."/>
            <person name="Mayjonade B."/>
            <person name="Satge C."/>
            <person name="Perez M."/>
            <person name="Cauet S."/>
            <person name="Marande W."/>
            <person name="Chantry-Darmon C."/>
            <person name="Lopez-Roques C."/>
            <person name="Bouchez O."/>
            <person name="Berard A."/>
            <person name="Debelle F."/>
            <person name="Munos S."/>
            <person name="Bendahmane A."/>
            <person name="Berges H."/>
            <person name="Niebel A."/>
            <person name="Buitink J."/>
            <person name="Frugier F."/>
            <person name="Benhamed M."/>
            <person name="Crespi M."/>
            <person name="Gouzy J."/>
            <person name="Gamas P."/>
        </authorList>
    </citation>
    <scope>NUCLEOTIDE SEQUENCE [LARGE SCALE GENOMIC DNA]</scope>
    <source>
        <strain evidence="3">cv. Jemalong A17</strain>
    </source>
</reference>
<dbReference type="GO" id="GO:0050593">
    <property type="term" value="F:N-methylcoclaurine 3'-monooxygenase activity"/>
    <property type="evidence" value="ECO:0007669"/>
    <property type="project" value="UniProtKB-EC"/>
</dbReference>
<keyword evidence="1" id="KW-1133">Transmembrane helix</keyword>
<name>A0A396IK45_MEDTR</name>
<gene>
    <name evidence="2" type="ORF">MtrunA17_Chr4g0056991</name>
</gene>
<keyword evidence="1" id="KW-0812">Transmembrane</keyword>
<sequence length="210" mass="24048">MIPLTISLFENTNMKDWYKGDTTTLLITLLTISTILWYLYIFFFKSKSQNLPQGPPGLPIFGNLLSLDPELHTYFAWLAQAHGPIFKLRLGSKYRGGKITKPNVIGLNLSPFCIGMSSPIPISTNPTYRDMLETFYLIHTESTNVSPVTSREGLLVYTIYNFLRVGFNQHVGPSKLFDQLYSKLYAQNFRHARVRRCLHRILSSDIDTSF</sequence>
<evidence type="ECO:0000313" key="2">
    <source>
        <dbReference type="EMBL" id="RHN63317.1"/>
    </source>
</evidence>
<dbReference type="SUPFAM" id="SSF48264">
    <property type="entry name" value="Cytochrome P450"/>
    <property type="match status" value="1"/>
</dbReference>